<evidence type="ECO:0000313" key="2">
    <source>
        <dbReference type="EMBL" id="RRD76911.1"/>
    </source>
</evidence>
<comment type="caution">
    <text evidence="2">The sequence shown here is derived from an EMBL/GenBank/DDBJ whole genome shotgun (WGS) entry which is preliminary data.</text>
</comment>
<reference evidence="1" key="1">
    <citation type="journal article" date="2018" name="Genome Biol.">
        <title>SKESA: strategic k-mer extension for scrupulous assemblies.</title>
        <authorList>
            <person name="Souvorov A."/>
            <person name="Agarwala R."/>
            <person name="Lipman D.J."/>
        </authorList>
    </citation>
    <scope>NUCLEOTIDE SEQUENCE [LARGE SCALE GENOMIC DNA]</scope>
    <source>
        <strain evidence="1">EC00605</strain>
    </source>
</reference>
<dbReference type="EMBL" id="DABGZR010000074">
    <property type="protein sequence ID" value="HAJ0998847.1"/>
    <property type="molecule type" value="Genomic_DNA"/>
</dbReference>
<organism evidence="2 3">
    <name type="scientific">Escherichia coli</name>
    <dbReference type="NCBI Taxonomy" id="562"/>
    <lineage>
        <taxon>Bacteria</taxon>
        <taxon>Pseudomonadati</taxon>
        <taxon>Pseudomonadota</taxon>
        <taxon>Gammaproteobacteria</taxon>
        <taxon>Enterobacterales</taxon>
        <taxon>Enterobacteriaceae</taxon>
        <taxon>Escherichia</taxon>
    </lineage>
</organism>
<dbReference type="AlphaFoldDB" id="A0A0A1A5I0"/>
<evidence type="ECO:0000313" key="1">
    <source>
        <dbReference type="EMBL" id="HAJ0998847.1"/>
    </source>
</evidence>
<dbReference type="EMBL" id="RQTU01000005">
    <property type="protein sequence ID" value="RRD76911.1"/>
    <property type="molecule type" value="Genomic_DNA"/>
</dbReference>
<evidence type="ECO:0000313" key="3">
    <source>
        <dbReference type="Proteomes" id="UP000271008"/>
    </source>
</evidence>
<gene>
    <name evidence="2" type="primary">tolA</name>
    <name evidence="2" type="ORF">EIA08_08895</name>
    <name evidence="1" type="ORF">HL601_25385</name>
</gene>
<dbReference type="GO" id="GO:0016020">
    <property type="term" value="C:membrane"/>
    <property type="evidence" value="ECO:0007669"/>
    <property type="project" value="InterPro"/>
</dbReference>
<name>A0A0A1A5I0_ECOLX</name>
<reference evidence="2 3" key="2">
    <citation type="submission" date="2018-11" db="EMBL/GenBank/DDBJ databases">
        <title>Enterobacteriaceae from Patient.</title>
        <authorList>
            <person name="Shen C."/>
            <person name="Yang Y."/>
            <person name="Tian G."/>
        </authorList>
    </citation>
    <scope>NUCLEOTIDE SEQUENCE [LARGE SCALE GENOMIC DNA]</scope>
    <source>
        <strain evidence="2 3">GBGD28</strain>
    </source>
</reference>
<dbReference type="GO" id="GO:0043213">
    <property type="term" value="P:bacteriocin transport"/>
    <property type="evidence" value="ECO:0007669"/>
    <property type="project" value="InterPro"/>
</dbReference>
<dbReference type="PROSITE" id="PS51257">
    <property type="entry name" value="PROKAR_LIPOPROTEIN"/>
    <property type="match status" value="1"/>
</dbReference>
<dbReference type="RefSeq" id="WP_022645723.1">
    <property type="nucleotide sequence ID" value="NZ_AP022098.1"/>
</dbReference>
<dbReference type="NCBIfam" id="TIGR02794">
    <property type="entry name" value="tolA_full"/>
    <property type="match status" value="1"/>
</dbReference>
<dbReference type="GO" id="GO:0019534">
    <property type="term" value="F:toxin transmembrane transporter activity"/>
    <property type="evidence" value="ECO:0007669"/>
    <property type="project" value="InterPro"/>
</dbReference>
<dbReference type="Proteomes" id="UP000271008">
    <property type="component" value="Unassembled WGS sequence"/>
</dbReference>
<reference evidence="1" key="3">
    <citation type="submission" date="2019-09" db="EMBL/GenBank/DDBJ databases">
        <authorList>
            <consortium name="NCBI Pathogen Detection Project"/>
        </authorList>
    </citation>
    <scope>NUCLEOTIDE SEQUENCE</scope>
    <source>
        <strain evidence="1">EC00605</strain>
    </source>
</reference>
<accession>A0A0A1A5I0</accession>
<protein>
    <submittedName>
        <fullName evidence="2">Cell envelope integrity protein TolA</fullName>
    </submittedName>
</protein>
<dbReference type="Gene3D" id="3.30.1150.10">
    <property type="match status" value="1"/>
</dbReference>
<dbReference type="Pfam" id="PF06519">
    <property type="entry name" value="TolA"/>
    <property type="match status" value="1"/>
</dbReference>
<dbReference type="SUPFAM" id="SSF74653">
    <property type="entry name" value="TolA/TonB C-terminal domain"/>
    <property type="match status" value="1"/>
</dbReference>
<proteinExistence type="predicted"/>
<dbReference type="InterPro" id="IPR014161">
    <property type="entry name" value="Tol-Pal_TolA"/>
</dbReference>
<sequence>MGFRSASILTLIISGIIIGCTDAVSTNYHDRTSYYSDKAIETQYVSSSERTSDVSEDIRLYAHQIKSAIEKQFGDASKYSGKECTLRMHMAPNGLLLEVKRESGDLDLCREAMNAIKNVDIPAPPSPEVYKVFQNGVLDFKP</sequence>